<evidence type="ECO:0000313" key="9">
    <source>
        <dbReference type="EMBL" id="KAJ8920752.1"/>
    </source>
</evidence>
<keyword evidence="4" id="KW-1015">Disulfide bond</keyword>
<keyword evidence="5" id="KW-0325">Glycoprotein</keyword>
<name>A0AAV8W3L4_9CUCU</name>
<dbReference type="EMBL" id="JANEYG010000013">
    <property type="protein sequence ID" value="KAJ8920752.1"/>
    <property type="molecule type" value="Genomic_DNA"/>
</dbReference>
<protein>
    <recommendedName>
        <fullName evidence="6">Carboxylic ester hydrolase</fullName>
        <ecNumber evidence="6">3.1.1.-</ecNumber>
    </recommendedName>
</protein>
<evidence type="ECO:0000256" key="3">
    <source>
        <dbReference type="ARBA" id="ARBA00022801"/>
    </source>
</evidence>
<evidence type="ECO:0000256" key="1">
    <source>
        <dbReference type="ARBA" id="ARBA00005964"/>
    </source>
</evidence>
<feature type="transmembrane region" description="Helical" evidence="7">
    <location>
        <begin position="7"/>
        <end position="27"/>
    </location>
</feature>
<evidence type="ECO:0000259" key="8">
    <source>
        <dbReference type="Pfam" id="PF00135"/>
    </source>
</evidence>
<dbReference type="PANTHER" id="PTHR43142">
    <property type="entry name" value="CARBOXYLIC ESTER HYDROLASE"/>
    <property type="match status" value="1"/>
</dbReference>
<keyword evidence="7" id="KW-0812">Transmembrane</keyword>
<keyword evidence="7" id="KW-1133">Transmembrane helix</keyword>
<evidence type="ECO:0000256" key="7">
    <source>
        <dbReference type="SAM" id="Phobius"/>
    </source>
</evidence>
<dbReference type="Proteomes" id="UP001159042">
    <property type="component" value="Unassembled WGS sequence"/>
</dbReference>
<keyword evidence="2" id="KW-0719">Serine esterase</keyword>
<dbReference type="InterPro" id="IPR019826">
    <property type="entry name" value="Carboxylesterase_B_AS"/>
</dbReference>
<dbReference type="InterPro" id="IPR019819">
    <property type="entry name" value="Carboxylesterase_B_CS"/>
</dbReference>
<gene>
    <name evidence="9" type="ORF">NQ315_004892</name>
</gene>
<evidence type="ECO:0000256" key="4">
    <source>
        <dbReference type="ARBA" id="ARBA00023157"/>
    </source>
</evidence>
<keyword evidence="7" id="KW-0472">Membrane</keyword>
<keyword evidence="3 6" id="KW-0378">Hydrolase</keyword>
<dbReference type="PROSITE" id="PS00122">
    <property type="entry name" value="CARBOXYLESTERASE_B_1"/>
    <property type="match status" value="1"/>
</dbReference>
<dbReference type="GO" id="GO:0052689">
    <property type="term" value="F:carboxylic ester hydrolase activity"/>
    <property type="evidence" value="ECO:0007669"/>
    <property type="project" value="UniProtKB-KW"/>
</dbReference>
<evidence type="ECO:0000256" key="6">
    <source>
        <dbReference type="RuleBase" id="RU361235"/>
    </source>
</evidence>
<organism evidence="9 10">
    <name type="scientific">Exocentrus adspersus</name>
    <dbReference type="NCBI Taxonomy" id="1586481"/>
    <lineage>
        <taxon>Eukaryota</taxon>
        <taxon>Metazoa</taxon>
        <taxon>Ecdysozoa</taxon>
        <taxon>Arthropoda</taxon>
        <taxon>Hexapoda</taxon>
        <taxon>Insecta</taxon>
        <taxon>Pterygota</taxon>
        <taxon>Neoptera</taxon>
        <taxon>Endopterygota</taxon>
        <taxon>Coleoptera</taxon>
        <taxon>Polyphaga</taxon>
        <taxon>Cucujiformia</taxon>
        <taxon>Chrysomeloidea</taxon>
        <taxon>Cerambycidae</taxon>
        <taxon>Lamiinae</taxon>
        <taxon>Acanthocinini</taxon>
        <taxon>Exocentrus</taxon>
    </lineage>
</organism>
<evidence type="ECO:0000313" key="10">
    <source>
        <dbReference type="Proteomes" id="UP001159042"/>
    </source>
</evidence>
<comment type="caution">
    <text evidence="9">The sequence shown here is derived from an EMBL/GenBank/DDBJ whole genome shotgun (WGS) entry which is preliminary data.</text>
</comment>
<accession>A0AAV8W3L4</accession>
<dbReference type="Pfam" id="PF00135">
    <property type="entry name" value="COesterase"/>
    <property type="match status" value="1"/>
</dbReference>
<dbReference type="SUPFAM" id="SSF53474">
    <property type="entry name" value="alpha/beta-Hydrolases"/>
    <property type="match status" value="1"/>
</dbReference>
<sequence>MLKIDIIRMLWIFFLLNFYVISVVGFLKLVTPVFDTVYGQVYGTVEWARYGRQYYSFRGIPYAKPPINDLRFKASQPPEKWEGVRSATREGPFCIQKNYLFANPSVEGQEDCLYLNVYTQVGVEQCKGGILPVMVFFHWGGFFAGRGTSDYLGPDYFMEKDVILVTFNYRLGVFGFLSTLDDEAPGNYAYKDQVAVLKWVQENIHFFGGDRERVTIFGQSAGAASVHYHMLSPLSRGLFRRAISQSGSALALWATPTNALQKMVLAAQASFVGCETHISDNAKLVECLRKVPAKTLVESQDRFKTFYVDPLTVYGTVIETLTEANPKPFITKSPIEYIRSNEFTSVPWIIGVVQDEGILKAGQLIRQSEVRTSLNNNFSVVLPQLLYLPLSTANPLGLYNDVIKKYLQNRQYIDVSDPESIQGLINIYTDRSFTYSSYQTAVIHAMKSEKPIWFYNFNYRGRYTYGEYFAGTSEDVNFSWGVSHCDDLLYLFNSPGLFPFLADENDISMSNAMIDLWTNFAIYGDPNAPQNLVSDIFQWEPLDIKEEDANKNDKLCFLNLTGNYQSYLQASTQCGFNKERMSFWMNQNLLENIDELRT</sequence>
<dbReference type="PROSITE" id="PS00941">
    <property type="entry name" value="CARBOXYLESTERASE_B_2"/>
    <property type="match status" value="1"/>
</dbReference>
<dbReference type="PANTHER" id="PTHR43142:SF1">
    <property type="entry name" value="CARBOXYLIC ESTER HYDROLASE"/>
    <property type="match status" value="1"/>
</dbReference>
<dbReference type="AlphaFoldDB" id="A0AAV8W3L4"/>
<reference evidence="9 10" key="1">
    <citation type="journal article" date="2023" name="Insect Mol. Biol.">
        <title>Genome sequencing provides insights into the evolution of gene families encoding plant cell wall-degrading enzymes in longhorned beetles.</title>
        <authorList>
            <person name="Shin N.R."/>
            <person name="Okamura Y."/>
            <person name="Kirsch R."/>
            <person name="Pauchet Y."/>
        </authorList>
    </citation>
    <scope>NUCLEOTIDE SEQUENCE [LARGE SCALE GENOMIC DNA]</scope>
    <source>
        <strain evidence="9">EAD_L_NR</strain>
    </source>
</reference>
<evidence type="ECO:0000256" key="2">
    <source>
        <dbReference type="ARBA" id="ARBA00022487"/>
    </source>
</evidence>
<evidence type="ECO:0000256" key="5">
    <source>
        <dbReference type="ARBA" id="ARBA00023180"/>
    </source>
</evidence>
<comment type="similarity">
    <text evidence="1 6">Belongs to the type-B carboxylesterase/lipase family.</text>
</comment>
<keyword evidence="10" id="KW-1185">Reference proteome</keyword>
<dbReference type="Gene3D" id="3.40.50.1820">
    <property type="entry name" value="alpha/beta hydrolase"/>
    <property type="match status" value="1"/>
</dbReference>
<dbReference type="InterPro" id="IPR002018">
    <property type="entry name" value="CarbesteraseB"/>
</dbReference>
<dbReference type="EC" id="3.1.1.-" evidence="6"/>
<dbReference type="InterPro" id="IPR029058">
    <property type="entry name" value="AB_hydrolase_fold"/>
</dbReference>
<feature type="domain" description="Carboxylesterase type B" evidence="8">
    <location>
        <begin position="32"/>
        <end position="547"/>
    </location>
</feature>
<dbReference type="CDD" id="cd00312">
    <property type="entry name" value="Esterase_lipase"/>
    <property type="match status" value="1"/>
</dbReference>
<proteinExistence type="inferred from homology"/>
<dbReference type="FunFam" id="3.40.50.1820:FF:000155">
    <property type="entry name" value="Carboxylic ester hydrolase"/>
    <property type="match status" value="1"/>
</dbReference>